<reference evidence="2 3" key="1">
    <citation type="submission" date="2024-06" db="EMBL/GenBank/DDBJ databases">
        <title>A chromosome level genome sequence of Diviner's sage (Salvia divinorum).</title>
        <authorList>
            <person name="Ford S.A."/>
            <person name="Ro D.-K."/>
            <person name="Ness R.W."/>
            <person name="Phillips M.A."/>
        </authorList>
    </citation>
    <scope>NUCLEOTIDE SEQUENCE [LARGE SCALE GENOMIC DNA]</scope>
    <source>
        <strain evidence="2">SAF-2024a</strain>
        <tissue evidence="2">Leaf</tissue>
    </source>
</reference>
<name>A0ABD1HBG1_SALDI</name>
<dbReference type="Gene3D" id="2.120.10.30">
    <property type="entry name" value="TolB, C-terminal domain"/>
    <property type="match status" value="1"/>
</dbReference>
<evidence type="ECO:0000313" key="2">
    <source>
        <dbReference type="EMBL" id="KAL1552873.1"/>
    </source>
</evidence>
<feature type="region of interest" description="Disordered" evidence="1">
    <location>
        <begin position="626"/>
        <end position="645"/>
    </location>
</feature>
<sequence>MYLRFRRLHRVFEVLPRIYPGAFYQSPATSINVLTDGGGGAAAWLCEGSSIRVGFGLAGRHWQRYSTRSRRKDKAVSKVNALSFIRSLLHQPRGPSHCWLNTTPGRENMIKGDGVFLVVVVGYNGGSFEANQNTTKMIEKAKSLQQRYPHLQVIAVQHCPSVCLDDISSHLRKIIKDYITFPILLSSKNILEETNVPCFFLSKGLQNPTMYPGKDVDLMVLHKAINDFNAKISKDSNVVDVKSTWNKPIEVIKEPDSCSASRNLLFSFPACISADACGNRLFLSDVNNHRIIVLSGDGNFLDVIGSSPGFEDGEFEMAKLMRPSASFYDSSEDCLYFVDSENHAIRRADMEVRVVETVFPVSGGSQKKGLWEWIVDKIWSERSIKMKSEEYDPASLLFPWHLLKSSGNDIFVLNKSFGTLWIVDLKSGLIRDVIEESSKILEICGQMILEKCEPLRQLPAHWLEQQVDENYSLEGIQYGDLMSSVASCQDDVVFYDEVGQRVVKFNEGSGSATVLSLSNFGNLGLPYWLTSSIEKMYSVDGQSEVDLDHSECFRLLPGRVDIELIVDIPEHADLVEQPQQGCIWCQARGAASEISGVERQHASSQKVSATQKFYDDLDNLIYKTPEEGSTTEAESQPPGEELQEGRVRIDCTINTSPGTSEAVIYAALYLRLKKNLNPQGDSQEIKAEKIAGILEPKRKSRRDVLIKLLMMSERELEDVVFMRRLHVRLKFNCDLHPKGEHSKEIVVTDSTVEARVTLK</sequence>
<evidence type="ECO:0000313" key="3">
    <source>
        <dbReference type="Proteomes" id="UP001567538"/>
    </source>
</evidence>
<dbReference type="InterPro" id="IPR011042">
    <property type="entry name" value="6-blade_b-propeller_TolB-like"/>
</dbReference>
<evidence type="ECO:0008006" key="4">
    <source>
        <dbReference type="Google" id="ProtNLM"/>
    </source>
</evidence>
<dbReference type="Proteomes" id="UP001567538">
    <property type="component" value="Unassembled WGS sequence"/>
</dbReference>
<protein>
    <recommendedName>
        <fullName evidence="4">NHL repeat-containing protein 2</fullName>
    </recommendedName>
</protein>
<gene>
    <name evidence="2" type="ORF">AAHA92_13619</name>
</gene>
<evidence type="ECO:0000256" key="1">
    <source>
        <dbReference type="SAM" id="MobiDB-lite"/>
    </source>
</evidence>
<dbReference type="AlphaFoldDB" id="A0ABD1HBG1"/>
<dbReference type="EMBL" id="JBEAFC010000006">
    <property type="protein sequence ID" value="KAL1552873.1"/>
    <property type="molecule type" value="Genomic_DNA"/>
</dbReference>
<dbReference type="PANTHER" id="PTHR46388">
    <property type="entry name" value="NHL REPEAT-CONTAINING PROTEIN 2"/>
    <property type="match status" value="1"/>
</dbReference>
<comment type="caution">
    <text evidence="2">The sequence shown here is derived from an EMBL/GenBank/DDBJ whole genome shotgun (WGS) entry which is preliminary data.</text>
</comment>
<organism evidence="2 3">
    <name type="scientific">Salvia divinorum</name>
    <name type="common">Maria pastora</name>
    <name type="synonym">Diviner's sage</name>
    <dbReference type="NCBI Taxonomy" id="28513"/>
    <lineage>
        <taxon>Eukaryota</taxon>
        <taxon>Viridiplantae</taxon>
        <taxon>Streptophyta</taxon>
        <taxon>Embryophyta</taxon>
        <taxon>Tracheophyta</taxon>
        <taxon>Spermatophyta</taxon>
        <taxon>Magnoliopsida</taxon>
        <taxon>eudicotyledons</taxon>
        <taxon>Gunneridae</taxon>
        <taxon>Pentapetalae</taxon>
        <taxon>asterids</taxon>
        <taxon>lamiids</taxon>
        <taxon>Lamiales</taxon>
        <taxon>Lamiaceae</taxon>
        <taxon>Nepetoideae</taxon>
        <taxon>Mentheae</taxon>
        <taxon>Salviinae</taxon>
        <taxon>Salvia</taxon>
        <taxon>Salvia subgen. Calosphace</taxon>
    </lineage>
</organism>
<keyword evidence="3" id="KW-1185">Reference proteome</keyword>
<proteinExistence type="predicted"/>
<dbReference type="SUPFAM" id="SSF63825">
    <property type="entry name" value="YWTD domain"/>
    <property type="match status" value="1"/>
</dbReference>
<dbReference type="PANTHER" id="PTHR46388:SF3">
    <property type="entry name" value="DUF1618 DOMAIN-CONTAINING PROTEIN"/>
    <property type="match status" value="1"/>
</dbReference>
<accession>A0ABD1HBG1</accession>